<organism evidence="1">
    <name type="scientific">Pseudomonas putida (strain W619)</name>
    <dbReference type="NCBI Taxonomy" id="390235"/>
    <lineage>
        <taxon>Bacteria</taxon>
        <taxon>Pseudomonadati</taxon>
        <taxon>Pseudomonadota</taxon>
        <taxon>Gammaproteobacteria</taxon>
        <taxon>Pseudomonadales</taxon>
        <taxon>Pseudomonadaceae</taxon>
        <taxon>Pseudomonas</taxon>
    </lineage>
</organism>
<evidence type="ECO:0000313" key="1">
    <source>
        <dbReference type="EMBL" id="ACA75410.1"/>
    </source>
</evidence>
<gene>
    <name evidence="1" type="ordered locus">PputW619_4934</name>
</gene>
<evidence type="ECO:0008006" key="2">
    <source>
        <dbReference type="Google" id="ProtNLM"/>
    </source>
</evidence>
<accession>B1JEF0</accession>
<dbReference type="HOGENOM" id="CLU_2555683_0_0_6"/>
<dbReference type="PROSITE" id="PS51257">
    <property type="entry name" value="PROKAR_LIPOPROTEIN"/>
    <property type="match status" value="1"/>
</dbReference>
<dbReference type="AlphaFoldDB" id="B1JEF0"/>
<proteinExistence type="predicted"/>
<sequence length="97" mass="10590" precursor="true">MRQIRHGLTDLDIVPHAKSLALLTLSLALTACSNGSGTTPQHTSNLDWNTPGMQLGGDNGLPLRVESPCRKRGCDNDKLFFNPAKTEPNVNTIHRGW</sequence>
<dbReference type="KEGG" id="ppw:PputW619_4934"/>
<protein>
    <recommendedName>
        <fullName evidence="2">Lipoprotein</fullName>
    </recommendedName>
</protein>
<dbReference type="EMBL" id="CP000949">
    <property type="protein sequence ID" value="ACA75410.1"/>
    <property type="molecule type" value="Genomic_DNA"/>
</dbReference>
<reference evidence="1" key="1">
    <citation type="submission" date="2008-02" db="EMBL/GenBank/DDBJ databases">
        <title>Complete sequence of Psuedomonas putida W619.</title>
        <authorList>
            <consortium name="US DOE Joint Genome Institute"/>
            <person name="Copeland A."/>
            <person name="Lucas S."/>
            <person name="Lapidus A."/>
            <person name="Barry K."/>
            <person name="Detter J.C."/>
            <person name="Glavina del Rio T."/>
            <person name="Dalin E."/>
            <person name="Tice H."/>
            <person name="Pitluck S."/>
            <person name="Chain P."/>
            <person name="Malfatti S."/>
            <person name="Shin M."/>
            <person name="Vergez L."/>
            <person name="Schmutz J."/>
            <person name="Larimer F."/>
            <person name="Land M."/>
            <person name="Hauser L."/>
            <person name="Kyrpides N."/>
            <person name="Kim E."/>
            <person name="Taghavi S."/>
            <person name="Vangronsveld D."/>
            <person name="van der Lelie D."/>
            <person name="Richardson P."/>
        </authorList>
    </citation>
    <scope>NUCLEOTIDE SEQUENCE</scope>
    <source>
        <strain evidence="1">W619</strain>
    </source>
</reference>
<name>B1JEF0_PSEPW</name>